<protein>
    <submittedName>
        <fullName evidence="2">DNA repair protein</fullName>
    </submittedName>
</protein>
<organism evidence="2 3">
    <name type="scientific">Hydrocarboniclastica marina</name>
    <dbReference type="NCBI Taxonomy" id="2259620"/>
    <lineage>
        <taxon>Bacteria</taxon>
        <taxon>Pseudomonadati</taxon>
        <taxon>Pseudomonadota</taxon>
        <taxon>Gammaproteobacteria</taxon>
        <taxon>Alteromonadales</taxon>
        <taxon>Alteromonadaceae</taxon>
        <taxon>Hydrocarboniclastica</taxon>
    </lineage>
</organism>
<dbReference type="RefSeq" id="WP_136547660.1">
    <property type="nucleotide sequence ID" value="NZ_CP031093.1"/>
</dbReference>
<evidence type="ECO:0000313" key="3">
    <source>
        <dbReference type="Proteomes" id="UP000298049"/>
    </source>
</evidence>
<dbReference type="Proteomes" id="UP000298049">
    <property type="component" value="Chromosome"/>
</dbReference>
<keyword evidence="1" id="KW-0175">Coiled coil</keyword>
<accession>A0A4P7XFN3</accession>
<dbReference type="AlphaFoldDB" id="A0A4P7XFN3"/>
<proteinExistence type="predicted"/>
<feature type="coiled-coil region" evidence="1">
    <location>
        <begin position="209"/>
        <end position="315"/>
    </location>
</feature>
<name>A0A4P7XFN3_9ALTE</name>
<gene>
    <name evidence="2" type="ORF">soil367_05420</name>
</gene>
<dbReference type="EMBL" id="CP031093">
    <property type="protein sequence ID" value="QCF25413.1"/>
    <property type="molecule type" value="Genomic_DNA"/>
</dbReference>
<reference evidence="2 3" key="1">
    <citation type="submission" date="2018-07" db="EMBL/GenBank/DDBJ databases">
        <title>Marsedoiliclastica nanhaica gen. nov. sp. nov., a novel marine hydrocarbonoclastic bacterium isolated from an in-situ enriched hydrocarbon-degrading consortium in deep-sea sediment.</title>
        <authorList>
            <person name="Dong C."/>
            <person name="Ma T."/>
            <person name="Liu R."/>
            <person name="Shao Z."/>
        </authorList>
    </citation>
    <scope>NUCLEOTIDE SEQUENCE [LARGE SCALE GENOMIC DNA]</scope>
    <source>
        <strain evidence="3">soil36-7</strain>
    </source>
</reference>
<evidence type="ECO:0000313" key="2">
    <source>
        <dbReference type="EMBL" id="QCF25413.1"/>
    </source>
</evidence>
<keyword evidence="3" id="KW-1185">Reference proteome</keyword>
<dbReference type="OrthoDB" id="6189582at2"/>
<sequence>MPSSRADDVYQVIFFMEEGRAQRAMRMSEFEAFLDGYAGLSDLADTEVKAIYAQVSGSLGVAGLVFFRIYFDDEGRADSSWNLPLADLLAQGSSGPDLGEGPIRLVCRSRCPEPQYRDALWDPDMAPEHNDFHIIRKAVEQNRMKLAVRKPAEPAEIPVLTQREPEQDTREQRVRLARMLRQQRLHIRTLRSAHRDATREIQREHRLELKALNRQNLLVEQQLERLKLVNTQLKARLSERNEQYLSLQGQIADTRAAPTDQQSQMELVLLREQLQRKEREADKRREQLEQLEAQIEQLQSRVPDEDTLLERLQEQTVMLVAYHAGVGHITLPYEEIGTYFDNPLAYAAARCSLNQPAYERWLAHYEKPECQASEGGEPCNEPILRISDPQDFRAGIDDRCERHRPAQAS</sequence>
<dbReference type="KEGG" id="hmi:soil367_05420"/>
<evidence type="ECO:0000256" key="1">
    <source>
        <dbReference type="SAM" id="Coils"/>
    </source>
</evidence>